<reference evidence="1" key="1">
    <citation type="journal article" date="2014" name="Front. Microbiol.">
        <title>High frequency of phylogenetically diverse reductive dehalogenase-homologous genes in deep subseafloor sedimentary metagenomes.</title>
        <authorList>
            <person name="Kawai M."/>
            <person name="Futagami T."/>
            <person name="Toyoda A."/>
            <person name="Takaki Y."/>
            <person name="Nishi S."/>
            <person name="Hori S."/>
            <person name="Arai W."/>
            <person name="Tsubouchi T."/>
            <person name="Morono Y."/>
            <person name="Uchiyama I."/>
            <person name="Ito T."/>
            <person name="Fujiyama A."/>
            <person name="Inagaki F."/>
            <person name="Takami H."/>
        </authorList>
    </citation>
    <scope>NUCLEOTIDE SEQUENCE</scope>
    <source>
        <strain evidence="1">Expedition CK06-06</strain>
    </source>
</reference>
<proteinExistence type="predicted"/>
<name>X0TB13_9ZZZZ</name>
<sequence length="134" mass="14998">MNDDTGLNIPIDKGYLLGILTDALEGGMADWAQVDIYDWPRWYEGNDISGDIKPEVEGDYVLLKVRDHFGGDDDDEFVDVTVDLMEQSTQWALVHQSQWLPYTVKDGVVDTIDYDAVGADIILQRAVLGEVVYG</sequence>
<accession>X0TB13</accession>
<organism evidence="1">
    <name type="scientific">marine sediment metagenome</name>
    <dbReference type="NCBI Taxonomy" id="412755"/>
    <lineage>
        <taxon>unclassified sequences</taxon>
        <taxon>metagenomes</taxon>
        <taxon>ecological metagenomes</taxon>
    </lineage>
</organism>
<dbReference type="AlphaFoldDB" id="X0TB13"/>
<evidence type="ECO:0000313" key="1">
    <source>
        <dbReference type="EMBL" id="GAF73265.1"/>
    </source>
</evidence>
<gene>
    <name evidence="1" type="ORF">S01H1_10645</name>
</gene>
<protein>
    <submittedName>
        <fullName evidence="1">Uncharacterized protein</fullName>
    </submittedName>
</protein>
<dbReference type="EMBL" id="BARS01005428">
    <property type="protein sequence ID" value="GAF73265.1"/>
    <property type="molecule type" value="Genomic_DNA"/>
</dbReference>
<comment type="caution">
    <text evidence="1">The sequence shown here is derived from an EMBL/GenBank/DDBJ whole genome shotgun (WGS) entry which is preliminary data.</text>
</comment>